<accession>A0A814NIA6</accession>
<keyword evidence="4" id="KW-1185">Reference proteome</keyword>
<name>A0A814NIA6_9BILA</name>
<dbReference type="AlphaFoldDB" id="A0A814NIA6"/>
<evidence type="ECO:0000313" key="4">
    <source>
        <dbReference type="Proteomes" id="UP000663829"/>
    </source>
</evidence>
<feature type="domain" description="SecA DEAD-like N-terminal" evidence="1">
    <location>
        <begin position="331"/>
        <end position="394"/>
    </location>
</feature>
<dbReference type="OrthoDB" id="7614088at2759"/>
<dbReference type="Pfam" id="PF07517">
    <property type="entry name" value="SecA_DEAD"/>
    <property type="match status" value="1"/>
</dbReference>
<organism evidence="2 4">
    <name type="scientific">Didymodactylos carnosus</name>
    <dbReference type="NCBI Taxonomy" id="1234261"/>
    <lineage>
        <taxon>Eukaryota</taxon>
        <taxon>Metazoa</taxon>
        <taxon>Spiralia</taxon>
        <taxon>Gnathifera</taxon>
        <taxon>Rotifera</taxon>
        <taxon>Eurotatoria</taxon>
        <taxon>Bdelloidea</taxon>
        <taxon>Philodinida</taxon>
        <taxon>Philodinidae</taxon>
        <taxon>Didymodactylos</taxon>
    </lineage>
</organism>
<dbReference type="InterPro" id="IPR011115">
    <property type="entry name" value="SecA_DEAD"/>
</dbReference>
<dbReference type="EMBL" id="CAJOBC010005228">
    <property type="protein sequence ID" value="CAF3856388.1"/>
    <property type="molecule type" value="Genomic_DNA"/>
</dbReference>
<gene>
    <name evidence="2" type="ORF">GPM918_LOCUS18253</name>
    <name evidence="3" type="ORF">SRO942_LOCUS18251</name>
</gene>
<dbReference type="Proteomes" id="UP000681722">
    <property type="component" value="Unassembled WGS sequence"/>
</dbReference>
<evidence type="ECO:0000313" key="3">
    <source>
        <dbReference type="EMBL" id="CAF3856388.1"/>
    </source>
</evidence>
<dbReference type="GO" id="GO:0017038">
    <property type="term" value="P:protein import"/>
    <property type="evidence" value="ECO:0007669"/>
    <property type="project" value="InterPro"/>
</dbReference>
<reference evidence="2" key="1">
    <citation type="submission" date="2021-02" db="EMBL/GenBank/DDBJ databases">
        <authorList>
            <person name="Nowell W R."/>
        </authorList>
    </citation>
    <scope>NUCLEOTIDE SEQUENCE</scope>
</reference>
<evidence type="ECO:0000259" key="1">
    <source>
        <dbReference type="Pfam" id="PF07517"/>
    </source>
</evidence>
<dbReference type="SUPFAM" id="SSF52540">
    <property type="entry name" value="P-loop containing nucleoside triphosphate hydrolases"/>
    <property type="match status" value="1"/>
</dbReference>
<sequence length="447" mass="51834">MNITELHEVVVISERWDGLCRLQHDIVESLLKEISKVIAYEYMIFGLEKQKNHFRAQLNVDLINDDTTKFEIKREEFFCNLAKVITKLKEIDSKFKDVLPSTLDVDQLEEELKKKIERLSNQLIGKASKEELSLRDSDDFRIYYNHLLSCEKHMKINAEIDEALKLYKEKQGASGIIQLTMILETSEIGTRLVSEHSCLSGEDWRKRREKMQKQDNLEYILSELDRDNIAKDVLITRYHSFRRTYEHWVSTILNKIPELLAHIFAVWTLKNTQYYNTIRGIVPAQAYLLMPHAAQVIAIFRLLGIGYDSRIEFRGHKIPVTGKISNDLINNLVEIGTGEGKSVVLAVTACVFALTGIDVNYSCYSEILSMRYKNDFALVFRALGIEERIEYDTFNKLCEQLLNQQCNAREKVHDIIANNKNELAVDEPKVHTRQKALLIDEVDVVFK</sequence>
<dbReference type="GO" id="GO:0016020">
    <property type="term" value="C:membrane"/>
    <property type="evidence" value="ECO:0007669"/>
    <property type="project" value="InterPro"/>
</dbReference>
<dbReference type="InterPro" id="IPR027417">
    <property type="entry name" value="P-loop_NTPase"/>
</dbReference>
<protein>
    <recommendedName>
        <fullName evidence="1">SecA DEAD-like N-terminal domain-containing protein</fullName>
    </recommendedName>
</protein>
<dbReference type="EMBL" id="CAJNOQ010005227">
    <property type="protein sequence ID" value="CAF1090889.1"/>
    <property type="molecule type" value="Genomic_DNA"/>
</dbReference>
<dbReference type="Proteomes" id="UP000663829">
    <property type="component" value="Unassembled WGS sequence"/>
</dbReference>
<comment type="caution">
    <text evidence="2">The sequence shown here is derived from an EMBL/GenBank/DDBJ whole genome shotgun (WGS) entry which is preliminary data.</text>
</comment>
<proteinExistence type="predicted"/>
<dbReference type="Gene3D" id="3.40.50.300">
    <property type="entry name" value="P-loop containing nucleotide triphosphate hydrolases"/>
    <property type="match status" value="1"/>
</dbReference>
<evidence type="ECO:0000313" key="2">
    <source>
        <dbReference type="EMBL" id="CAF1090889.1"/>
    </source>
</evidence>
<dbReference type="GO" id="GO:0005524">
    <property type="term" value="F:ATP binding"/>
    <property type="evidence" value="ECO:0007669"/>
    <property type="project" value="InterPro"/>
</dbReference>